<dbReference type="Gene3D" id="3.30.420.10">
    <property type="entry name" value="Ribonuclease H-like superfamily/Ribonuclease H"/>
    <property type="match status" value="1"/>
</dbReference>
<proteinExistence type="predicted"/>
<dbReference type="EMBL" id="JARIHO010000053">
    <property type="protein sequence ID" value="KAJ7320927.1"/>
    <property type="molecule type" value="Genomic_DNA"/>
</dbReference>
<evidence type="ECO:0000313" key="1">
    <source>
        <dbReference type="EMBL" id="KAJ7320927.1"/>
    </source>
</evidence>
<organism evidence="1 2">
    <name type="scientific">Mycena albidolilacea</name>
    <dbReference type="NCBI Taxonomy" id="1033008"/>
    <lineage>
        <taxon>Eukaryota</taxon>
        <taxon>Fungi</taxon>
        <taxon>Dikarya</taxon>
        <taxon>Basidiomycota</taxon>
        <taxon>Agaricomycotina</taxon>
        <taxon>Agaricomycetes</taxon>
        <taxon>Agaricomycetidae</taxon>
        <taxon>Agaricales</taxon>
        <taxon>Marasmiineae</taxon>
        <taxon>Mycenaceae</taxon>
        <taxon>Mycena</taxon>
    </lineage>
</organism>
<sequence>MNAAQYCSILEESFLGTLADYSLQPDAVVFQQDGDPKHTSARAANWFHNHDIKILHQDGECSTNFWKLHVLSLMITNVKEVLQVHLTEIIVPM</sequence>
<keyword evidence="2" id="KW-1185">Reference proteome</keyword>
<dbReference type="InterPro" id="IPR036397">
    <property type="entry name" value="RNaseH_sf"/>
</dbReference>
<dbReference type="Proteomes" id="UP001218218">
    <property type="component" value="Unassembled WGS sequence"/>
</dbReference>
<name>A0AAD6ZG76_9AGAR</name>
<protein>
    <submittedName>
        <fullName evidence="1">Uncharacterized protein</fullName>
    </submittedName>
</protein>
<accession>A0AAD6ZG76</accession>
<comment type="caution">
    <text evidence="1">The sequence shown here is derived from an EMBL/GenBank/DDBJ whole genome shotgun (WGS) entry which is preliminary data.</text>
</comment>
<dbReference type="AlphaFoldDB" id="A0AAD6ZG76"/>
<gene>
    <name evidence="1" type="ORF">DFH08DRAFT_970624</name>
</gene>
<evidence type="ECO:0000313" key="2">
    <source>
        <dbReference type="Proteomes" id="UP001218218"/>
    </source>
</evidence>
<reference evidence="1" key="1">
    <citation type="submission" date="2023-03" db="EMBL/GenBank/DDBJ databases">
        <title>Massive genome expansion in bonnet fungi (Mycena s.s.) driven by repeated elements and novel gene families across ecological guilds.</title>
        <authorList>
            <consortium name="Lawrence Berkeley National Laboratory"/>
            <person name="Harder C.B."/>
            <person name="Miyauchi S."/>
            <person name="Viragh M."/>
            <person name="Kuo A."/>
            <person name="Thoen E."/>
            <person name="Andreopoulos B."/>
            <person name="Lu D."/>
            <person name="Skrede I."/>
            <person name="Drula E."/>
            <person name="Henrissat B."/>
            <person name="Morin E."/>
            <person name="Kohler A."/>
            <person name="Barry K."/>
            <person name="LaButti K."/>
            <person name="Morin E."/>
            <person name="Salamov A."/>
            <person name="Lipzen A."/>
            <person name="Mereny Z."/>
            <person name="Hegedus B."/>
            <person name="Baldrian P."/>
            <person name="Stursova M."/>
            <person name="Weitz H."/>
            <person name="Taylor A."/>
            <person name="Grigoriev I.V."/>
            <person name="Nagy L.G."/>
            <person name="Martin F."/>
            <person name="Kauserud H."/>
        </authorList>
    </citation>
    <scope>NUCLEOTIDE SEQUENCE</scope>
    <source>
        <strain evidence="1">CBHHK002</strain>
    </source>
</reference>
<dbReference type="GO" id="GO:0003676">
    <property type="term" value="F:nucleic acid binding"/>
    <property type="evidence" value="ECO:0007669"/>
    <property type="project" value="InterPro"/>
</dbReference>